<comment type="caution">
    <text evidence="1">The sequence shown here is derived from an EMBL/GenBank/DDBJ whole genome shotgun (WGS) entry which is preliminary data.</text>
</comment>
<reference evidence="1" key="1">
    <citation type="journal article" date="2019" name="Sci. Rep.">
        <title>Draft genome of Tanacetum cinerariifolium, the natural source of mosquito coil.</title>
        <authorList>
            <person name="Yamashiro T."/>
            <person name="Shiraishi A."/>
            <person name="Satake H."/>
            <person name="Nakayama K."/>
        </authorList>
    </citation>
    <scope>NUCLEOTIDE SEQUENCE</scope>
</reference>
<evidence type="ECO:0000313" key="1">
    <source>
        <dbReference type="EMBL" id="GFD06486.1"/>
    </source>
</evidence>
<protein>
    <submittedName>
        <fullName evidence="1">Integrase, catalytic region, zinc finger, CCHC-type, peptidase aspartic, catalytic</fullName>
    </submittedName>
</protein>
<feature type="non-terminal residue" evidence="1">
    <location>
        <position position="1"/>
    </location>
</feature>
<dbReference type="AlphaFoldDB" id="A0A699TC26"/>
<name>A0A699TC26_TANCI</name>
<proteinExistence type="predicted"/>
<accession>A0A699TC26</accession>
<organism evidence="1">
    <name type="scientific">Tanacetum cinerariifolium</name>
    <name type="common">Dalmatian daisy</name>
    <name type="synonym">Chrysanthemum cinerariifolium</name>
    <dbReference type="NCBI Taxonomy" id="118510"/>
    <lineage>
        <taxon>Eukaryota</taxon>
        <taxon>Viridiplantae</taxon>
        <taxon>Streptophyta</taxon>
        <taxon>Embryophyta</taxon>
        <taxon>Tracheophyta</taxon>
        <taxon>Spermatophyta</taxon>
        <taxon>Magnoliopsida</taxon>
        <taxon>eudicotyledons</taxon>
        <taxon>Gunneridae</taxon>
        <taxon>Pentapetalae</taxon>
        <taxon>asterids</taxon>
        <taxon>campanulids</taxon>
        <taxon>Asterales</taxon>
        <taxon>Asteraceae</taxon>
        <taxon>Asteroideae</taxon>
        <taxon>Anthemideae</taxon>
        <taxon>Anthemidinae</taxon>
        <taxon>Tanacetum</taxon>
    </lineage>
</organism>
<sequence length="66" mass="7571">ADCDVKATNIILQGLPPEVYALVSTHKVAKELWERIQMLMQGTSLTKQERQCKLYDAFDKFAYHKG</sequence>
<gene>
    <name evidence="1" type="ORF">Tci_878455</name>
</gene>
<dbReference type="EMBL" id="BKCJ011225252">
    <property type="protein sequence ID" value="GFD06486.1"/>
    <property type="molecule type" value="Genomic_DNA"/>
</dbReference>